<dbReference type="InterPro" id="IPR031034">
    <property type="entry name" value="Creatininase"/>
</dbReference>
<gene>
    <name evidence="6" type="ORF">HK439_04995</name>
</gene>
<comment type="cofactor">
    <cofactor evidence="1">
        <name>Zn(2+)</name>
        <dbReference type="ChEBI" id="CHEBI:29105"/>
    </cofactor>
</comment>
<comment type="similarity">
    <text evidence="5">Belongs to the creatininase superfamily.</text>
</comment>
<dbReference type="GO" id="GO:0046872">
    <property type="term" value="F:metal ion binding"/>
    <property type="evidence" value="ECO:0007669"/>
    <property type="project" value="UniProtKB-KW"/>
</dbReference>
<dbReference type="InterPro" id="IPR024087">
    <property type="entry name" value="Creatininase-like_sf"/>
</dbReference>
<proteinExistence type="inferred from homology"/>
<name>A0A926NQP4_9HYPH</name>
<comment type="caution">
    <text evidence="6">The sequence shown here is derived from an EMBL/GenBank/DDBJ whole genome shotgun (WGS) entry which is preliminary data.</text>
</comment>
<dbReference type="Proteomes" id="UP000598467">
    <property type="component" value="Unassembled WGS sequence"/>
</dbReference>
<dbReference type="Pfam" id="PF02633">
    <property type="entry name" value="Creatininase"/>
    <property type="match status" value="1"/>
</dbReference>
<evidence type="ECO:0000256" key="1">
    <source>
        <dbReference type="ARBA" id="ARBA00001947"/>
    </source>
</evidence>
<dbReference type="GO" id="GO:0009231">
    <property type="term" value="P:riboflavin biosynthetic process"/>
    <property type="evidence" value="ECO:0007669"/>
    <property type="project" value="TreeGrafter"/>
</dbReference>
<evidence type="ECO:0000256" key="2">
    <source>
        <dbReference type="ARBA" id="ARBA00022723"/>
    </source>
</evidence>
<sequence>MNKAVTAKTPVMMSEMTWPEYAEALKRNPVVFIPTGALEQHGPHLPMAVDYLLPSAIAREIATEVGGVVAAPVTYGYKSQTRSAGGPFFPGSTGLDGATLTAVLRDIIRELVRHGARRICVLDGNYENLWFLTEGIDLAMREVGDKGVRIMCLQHWEFLTEETLNQVFPDGYPGIELEHAAVLETSLMMNFHPELVRFELVPDNAPGDAPCYDVWPPRREWVAPEGSLISAKGASPEKGALIAAQYRRDITKAVKREFYELG</sequence>
<dbReference type="Gene3D" id="3.40.50.10310">
    <property type="entry name" value="Creatininase"/>
    <property type="match status" value="1"/>
</dbReference>
<dbReference type="RefSeq" id="WP_190290288.1">
    <property type="nucleotide sequence ID" value="NZ_JABFCZ010000005.1"/>
</dbReference>
<evidence type="ECO:0000313" key="7">
    <source>
        <dbReference type="Proteomes" id="UP000598467"/>
    </source>
</evidence>
<reference evidence="6" key="1">
    <citation type="submission" date="2020-05" db="EMBL/GenBank/DDBJ databases">
        <title>Identification of trans-AT polyketide cluster in two marine bacteria, producers of a novel glutaramide-containing polyketide sesbanimide D and analogs.</title>
        <authorList>
            <person name="Kacar D."/>
            <person name="Rodriguez P."/>
            <person name="Canedo L."/>
            <person name="Gonzalez E."/>
            <person name="Galan B."/>
            <person name="De La Calle F."/>
            <person name="Garcia J.L."/>
        </authorList>
    </citation>
    <scope>NUCLEOTIDE SEQUENCE</scope>
    <source>
        <strain evidence="6">PHM038</strain>
    </source>
</reference>
<evidence type="ECO:0000256" key="4">
    <source>
        <dbReference type="ARBA" id="ARBA00022833"/>
    </source>
</evidence>
<evidence type="ECO:0000313" key="6">
    <source>
        <dbReference type="EMBL" id="MBD1545607.1"/>
    </source>
</evidence>
<keyword evidence="3 6" id="KW-0378">Hydrolase</keyword>
<dbReference type="EC" id="3.5.2.10" evidence="6"/>
<dbReference type="SUPFAM" id="SSF102215">
    <property type="entry name" value="Creatininase"/>
    <property type="match status" value="1"/>
</dbReference>
<dbReference type="PANTHER" id="PTHR35005">
    <property type="entry name" value="3-DEHYDRO-SCYLLO-INOSOSE HYDROLASE"/>
    <property type="match status" value="1"/>
</dbReference>
<keyword evidence="2" id="KW-0479">Metal-binding</keyword>
<dbReference type="GO" id="GO:0006601">
    <property type="term" value="P:creatine biosynthetic process"/>
    <property type="evidence" value="ECO:0007669"/>
    <property type="project" value="InterPro"/>
</dbReference>
<dbReference type="GO" id="GO:0006602">
    <property type="term" value="P:creatinine catabolic process"/>
    <property type="evidence" value="ECO:0007669"/>
    <property type="project" value="InterPro"/>
</dbReference>
<evidence type="ECO:0000256" key="3">
    <source>
        <dbReference type="ARBA" id="ARBA00022801"/>
    </source>
</evidence>
<dbReference type="NCBIfam" id="TIGR04448">
    <property type="entry name" value="creatininase"/>
    <property type="match status" value="1"/>
</dbReference>
<dbReference type="PANTHER" id="PTHR35005:SF1">
    <property type="entry name" value="2-AMINO-5-FORMYLAMINO-6-RIBOSYLAMINOPYRIMIDIN-4(3H)-ONE 5'-MONOPHOSPHATE DEFORMYLASE"/>
    <property type="match status" value="1"/>
</dbReference>
<evidence type="ECO:0000256" key="5">
    <source>
        <dbReference type="ARBA" id="ARBA00024029"/>
    </source>
</evidence>
<dbReference type="AlphaFoldDB" id="A0A926NQP4"/>
<dbReference type="GO" id="GO:0047789">
    <property type="term" value="F:creatininase activity"/>
    <property type="evidence" value="ECO:0007669"/>
    <property type="project" value="UniProtKB-EC"/>
</dbReference>
<dbReference type="EMBL" id="JABFCZ010000005">
    <property type="protein sequence ID" value="MBD1545607.1"/>
    <property type="molecule type" value="Genomic_DNA"/>
</dbReference>
<organism evidence="6 7">
    <name type="scientific">Roseibium aggregatum</name>
    <dbReference type="NCBI Taxonomy" id="187304"/>
    <lineage>
        <taxon>Bacteria</taxon>
        <taxon>Pseudomonadati</taxon>
        <taxon>Pseudomonadota</taxon>
        <taxon>Alphaproteobacteria</taxon>
        <taxon>Hyphomicrobiales</taxon>
        <taxon>Stappiaceae</taxon>
        <taxon>Roseibium</taxon>
    </lineage>
</organism>
<accession>A0A926NQP4</accession>
<keyword evidence="4" id="KW-0862">Zinc</keyword>
<protein>
    <submittedName>
        <fullName evidence="6">Creatininase</fullName>
        <ecNumber evidence="6">3.5.2.10</ecNumber>
    </submittedName>
</protein>
<dbReference type="GO" id="GO:0016811">
    <property type="term" value="F:hydrolase activity, acting on carbon-nitrogen (but not peptide) bonds, in linear amides"/>
    <property type="evidence" value="ECO:0007669"/>
    <property type="project" value="TreeGrafter"/>
</dbReference>
<dbReference type="InterPro" id="IPR003785">
    <property type="entry name" value="Creatininase/forma_Hydrolase"/>
</dbReference>